<dbReference type="GO" id="GO:0000105">
    <property type="term" value="P:L-histidine biosynthetic process"/>
    <property type="evidence" value="ECO:0007669"/>
    <property type="project" value="UniProtKB-KW"/>
</dbReference>
<keyword evidence="4 12" id="KW-0028">Amino-acid biosynthesis</keyword>
<comment type="similarity">
    <text evidence="12">Belongs to the tetrahydrofolate dehydrogenase/cyclohydrolase family.</text>
</comment>
<dbReference type="PANTHER" id="PTHR48099">
    <property type="entry name" value="C-1-TETRAHYDROFOLATE SYNTHASE, CYTOPLASMIC-RELATED"/>
    <property type="match status" value="1"/>
</dbReference>
<evidence type="ECO:0000256" key="11">
    <source>
        <dbReference type="ARBA" id="ARBA00023268"/>
    </source>
</evidence>
<dbReference type="EC" id="1.5.1.5" evidence="12"/>
<comment type="function">
    <text evidence="12">Catalyzes the oxidation of 5,10-methylenetetrahydrofolate to 5,10-methenyltetrahydrofolate and then the hydrolysis of 5,10-methenyltetrahydrofolate to 10-formyltetrahydrofolate.</text>
</comment>
<gene>
    <name evidence="12 15" type="primary">folD</name>
    <name evidence="15" type="ORF">ENV54_10635</name>
</gene>
<dbReference type="InterPro" id="IPR020867">
    <property type="entry name" value="THF_DH/CycHdrlase_CS"/>
</dbReference>
<dbReference type="InterPro" id="IPR020630">
    <property type="entry name" value="THF_DH/CycHdrlase_cat_dom"/>
</dbReference>
<feature type="binding site" evidence="12">
    <location>
        <begin position="165"/>
        <end position="167"/>
    </location>
    <ligand>
        <name>NADP(+)</name>
        <dbReference type="ChEBI" id="CHEBI:58349"/>
    </ligand>
</feature>
<dbReference type="EMBL" id="DTGT01000343">
    <property type="protein sequence ID" value="HGH61743.1"/>
    <property type="molecule type" value="Genomic_DNA"/>
</dbReference>
<accession>A0A7C4AT18</accession>
<keyword evidence="3 12" id="KW-0554">One-carbon metabolism</keyword>
<comment type="subunit">
    <text evidence="2 12">Homodimer.</text>
</comment>
<dbReference type="GO" id="GO:0004477">
    <property type="term" value="F:methenyltetrahydrofolate cyclohydrolase activity"/>
    <property type="evidence" value="ECO:0007669"/>
    <property type="project" value="UniProtKB-UniRule"/>
</dbReference>
<comment type="catalytic activity">
    <reaction evidence="12">
        <text>(6R)-5,10-methenyltetrahydrofolate + H2O = (6R)-10-formyltetrahydrofolate + H(+)</text>
        <dbReference type="Rhea" id="RHEA:23700"/>
        <dbReference type="ChEBI" id="CHEBI:15377"/>
        <dbReference type="ChEBI" id="CHEBI:15378"/>
        <dbReference type="ChEBI" id="CHEBI:57455"/>
        <dbReference type="ChEBI" id="CHEBI:195366"/>
        <dbReference type="EC" id="3.5.4.9"/>
    </reaction>
</comment>
<evidence type="ECO:0000256" key="7">
    <source>
        <dbReference type="ARBA" id="ARBA00022857"/>
    </source>
</evidence>
<dbReference type="AlphaFoldDB" id="A0A7C4AT18"/>
<keyword evidence="10 12" id="KW-0486">Methionine biosynthesis</keyword>
<keyword evidence="7 12" id="KW-0521">NADP</keyword>
<dbReference type="UniPathway" id="UPA00193"/>
<dbReference type="SUPFAM" id="SSF51735">
    <property type="entry name" value="NAD(P)-binding Rossmann-fold domains"/>
    <property type="match status" value="1"/>
</dbReference>
<evidence type="ECO:0000256" key="8">
    <source>
        <dbReference type="ARBA" id="ARBA00023002"/>
    </source>
</evidence>
<dbReference type="GO" id="GO:0009086">
    <property type="term" value="P:methionine biosynthetic process"/>
    <property type="evidence" value="ECO:0007669"/>
    <property type="project" value="UniProtKB-KW"/>
</dbReference>
<evidence type="ECO:0000256" key="12">
    <source>
        <dbReference type="HAMAP-Rule" id="MF_01576"/>
    </source>
</evidence>
<keyword evidence="9 12" id="KW-0368">Histidine biosynthesis</keyword>
<comment type="caution">
    <text evidence="12">Lacks conserved residue(s) required for the propagation of feature annotation.</text>
</comment>
<dbReference type="InterPro" id="IPR036291">
    <property type="entry name" value="NAD(P)-bd_dom_sf"/>
</dbReference>
<dbReference type="GO" id="GO:0004488">
    <property type="term" value="F:methylenetetrahydrofolate dehydrogenase (NADP+) activity"/>
    <property type="evidence" value="ECO:0007669"/>
    <property type="project" value="UniProtKB-UniRule"/>
</dbReference>
<dbReference type="InterPro" id="IPR020631">
    <property type="entry name" value="THF_DH/CycHdrlase_NAD-bd_dom"/>
</dbReference>
<sequence>MSAKIISGNEVSQQLKDEMKQEVMELKAQGLEPCLAVILVGDDPASKVYVSNKKKACEYIGIKSLETRLPAETTTEQLLEVIDGYNKDKTVHGILCQLPLPKHIPETKILRSIYPEKDVDCFHPYNVGLISIGEVRFLPCTPAGVIELIKRGGFQTAGQDVVILGRSNIVGRPLSNMLDQRDMNATVTMCHTKTKNLKERCRAADIVIAAMGVPEFVKGDMVKEGAVVIDVGINRVEAPGTEKGFKLVGDVAFDEVKEKAAAITPVPGGVGPMTIAMLMKNTLTAAKETMKK</sequence>
<evidence type="ECO:0000259" key="14">
    <source>
        <dbReference type="Pfam" id="PF02882"/>
    </source>
</evidence>
<dbReference type="CDD" id="cd01080">
    <property type="entry name" value="NAD_bind_m-THF_DH_Cyclohyd"/>
    <property type="match status" value="1"/>
</dbReference>
<dbReference type="InterPro" id="IPR000672">
    <property type="entry name" value="THF_DH/CycHdrlase"/>
</dbReference>
<proteinExistence type="inferred from homology"/>
<evidence type="ECO:0000256" key="5">
    <source>
        <dbReference type="ARBA" id="ARBA00022755"/>
    </source>
</evidence>
<dbReference type="Gene3D" id="3.40.50.10860">
    <property type="entry name" value="Leucine Dehydrogenase, chain A, domain 1"/>
    <property type="match status" value="1"/>
</dbReference>
<comment type="pathway">
    <text evidence="1 12">One-carbon metabolism; tetrahydrofolate interconversion.</text>
</comment>
<evidence type="ECO:0000259" key="13">
    <source>
        <dbReference type="Pfam" id="PF00763"/>
    </source>
</evidence>
<evidence type="ECO:0000256" key="6">
    <source>
        <dbReference type="ARBA" id="ARBA00022801"/>
    </source>
</evidence>
<dbReference type="PANTHER" id="PTHR48099:SF5">
    <property type="entry name" value="C-1-TETRAHYDROFOLATE SYNTHASE, CYTOPLASMIC"/>
    <property type="match status" value="1"/>
</dbReference>
<dbReference type="GO" id="GO:0035999">
    <property type="term" value="P:tetrahydrofolate interconversion"/>
    <property type="evidence" value="ECO:0007669"/>
    <property type="project" value="UniProtKB-UniRule"/>
</dbReference>
<evidence type="ECO:0000256" key="9">
    <source>
        <dbReference type="ARBA" id="ARBA00023102"/>
    </source>
</evidence>
<keyword evidence="8 12" id="KW-0560">Oxidoreductase</keyword>
<evidence type="ECO:0000256" key="10">
    <source>
        <dbReference type="ARBA" id="ARBA00023167"/>
    </source>
</evidence>
<dbReference type="NCBIfam" id="NF010783">
    <property type="entry name" value="PRK14186.1"/>
    <property type="match status" value="1"/>
</dbReference>
<name>A0A7C4AT18_9BACT</name>
<evidence type="ECO:0000256" key="2">
    <source>
        <dbReference type="ARBA" id="ARBA00011738"/>
    </source>
</evidence>
<evidence type="ECO:0000256" key="4">
    <source>
        <dbReference type="ARBA" id="ARBA00022605"/>
    </source>
</evidence>
<dbReference type="FunFam" id="3.40.50.10860:FF:000005">
    <property type="entry name" value="C-1-tetrahydrofolate synthase, cytoplasmic, putative"/>
    <property type="match status" value="1"/>
</dbReference>
<organism evidence="15">
    <name type="scientific">Desulfomonile tiedjei</name>
    <dbReference type="NCBI Taxonomy" id="2358"/>
    <lineage>
        <taxon>Bacteria</taxon>
        <taxon>Pseudomonadati</taxon>
        <taxon>Thermodesulfobacteriota</taxon>
        <taxon>Desulfomonilia</taxon>
        <taxon>Desulfomonilales</taxon>
        <taxon>Desulfomonilaceae</taxon>
        <taxon>Desulfomonile</taxon>
    </lineage>
</organism>
<evidence type="ECO:0000256" key="1">
    <source>
        <dbReference type="ARBA" id="ARBA00004777"/>
    </source>
</evidence>
<dbReference type="FunFam" id="3.40.50.720:FF:000006">
    <property type="entry name" value="Bifunctional protein FolD"/>
    <property type="match status" value="1"/>
</dbReference>
<comment type="catalytic activity">
    <reaction evidence="12">
        <text>(6R)-5,10-methylene-5,6,7,8-tetrahydrofolate + NADP(+) = (6R)-5,10-methenyltetrahydrofolate + NADPH</text>
        <dbReference type="Rhea" id="RHEA:22812"/>
        <dbReference type="ChEBI" id="CHEBI:15636"/>
        <dbReference type="ChEBI" id="CHEBI:57455"/>
        <dbReference type="ChEBI" id="CHEBI:57783"/>
        <dbReference type="ChEBI" id="CHEBI:58349"/>
        <dbReference type="EC" id="1.5.1.5"/>
    </reaction>
</comment>
<evidence type="ECO:0000256" key="3">
    <source>
        <dbReference type="ARBA" id="ARBA00022563"/>
    </source>
</evidence>
<dbReference type="NCBIfam" id="NF008058">
    <property type="entry name" value="PRK10792.1"/>
    <property type="match status" value="1"/>
</dbReference>
<protein>
    <recommendedName>
        <fullName evidence="12">Bifunctional protein FolD</fullName>
    </recommendedName>
    <domain>
        <recommendedName>
            <fullName evidence="12">Methylenetetrahydrofolate dehydrogenase</fullName>
            <ecNumber evidence="12">1.5.1.5</ecNumber>
        </recommendedName>
    </domain>
    <domain>
        <recommendedName>
            <fullName evidence="12">Methenyltetrahydrofolate cyclohydrolase</fullName>
            <ecNumber evidence="12">3.5.4.9</ecNumber>
        </recommendedName>
    </domain>
</protein>
<feature type="binding site" evidence="12">
    <location>
        <position position="233"/>
    </location>
    <ligand>
        <name>NADP(+)</name>
        <dbReference type="ChEBI" id="CHEBI:58349"/>
    </ligand>
</feature>
<dbReference type="HAMAP" id="MF_01576">
    <property type="entry name" value="THF_DHG_CYH"/>
    <property type="match status" value="1"/>
</dbReference>
<dbReference type="SUPFAM" id="SSF53223">
    <property type="entry name" value="Aminoacid dehydrogenase-like, N-terminal domain"/>
    <property type="match status" value="1"/>
</dbReference>
<reference evidence="15" key="1">
    <citation type="journal article" date="2020" name="mSystems">
        <title>Genome- and Community-Level Interaction Insights into Carbon Utilization and Element Cycling Functions of Hydrothermarchaeota in Hydrothermal Sediment.</title>
        <authorList>
            <person name="Zhou Z."/>
            <person name="Liu Y."/>
            <person name="Xu W."/>
            <person name="Pan J."/>
            <person name="Luo Z.H."/>
            <person name="Li M."/>
        </authorList>
    </citation>
    <scope>NUCLEOTIDE SEQUENCE [LARGE SCALE GENOMIC DNA]</scope>
    <source>
        <strain evidence="15">SpSt-769</strain>
    </source>
</reference>
<keyword evidence="11 12" id="KW-0511">Multifunctional enzyme</keyword>
<keyword evidence="6 12" id="KW-0378">Hydrolase</keyword>
<dbReference type="GO" id="GO:0006164">
    <property type="term" value="P:purine nucleotide biosynthetic process"/>
    <property type="evidence" value="ECO:0007669"/>
    <property type="project" value="UniProtKB-KW"/>
</dbReference>
<dbReference type="Gene3D" id="3.40.50.720">
    <property type="entry name" value="NAD(P)-binding Rossmann-like Domain"/>
    <property type="match status" value="1"/>
</dbReference>
<feature type="domain" description="Tetrahydrofolate dehydrogenase/cyclohydrolase catalytic" evidence="13">
    <location>
        <begin position="6"/>
        <end position="120"/>
    </location>
</feature>
<keyword evidence="5 12" id="KW-0658">Purine biosynthesis</keyword>
<comment type="caution">
    <text evidence="15">The sequence shown here is derived from an EMBL/GenBank/DDBJ whole genome shotgun (WGS) entry which is preliminary data.</text>
</comment>
<dbReference type="InterPro" id="IPR046346">
    <property type="entry name" value="Aminoacid_DH-like_N_sf"/>
</dbReference>
<dbReference type="Pfam" id="PF00763">
    <property type="entry name" value="THF_DHG_CYH"/>
    <property type="match status" value="1"/>
</dbReference>
<feature type="domain" description="Tetrahydrofolate dehydrogenase/cyclohydrolase NAD(P)-binding" evidence="14">
    <location>
        <begin position="139"/>
        <end position="288"/>
    </location>
</feature>
<dbReference type="EC" id="3.5.4.9" evidence="12"/>
<dbReference type="GO" id="GO:0005829">
    <property type="term" value="C:cytosol"/>
    <property type="evidence" value="ECO:0007669"/>
    <property type="project" value="TreeGrafter"/>
</dbReference>
<dbReference type="PRINTS" id="PR00085">
    <property type="entry name" value="THFDHDRGNASE"/>
</dbReference>
<evidence type="ECO:0000313" key="15">
    <source>
        <dbReference type="EMBL" id="HGH61743.1"/>
    </source>
</evidence>
<dbReference type="PROSITE" id="PS00767">
    <property type="entry name" value="THF_DHG_CYH_2"/>
    <property type="match status" value="1"/>
</dbReference>
<dbReference type="Pfam" id="PF02882">
    <property type="entry name" value="THF_DHG_CYH_C"/>
    <property type="match status" value="1"/>
</dbReference>